<name>A0A014NH36_9BURK</name>
<evidence type="ECO:0000313" key="1">
    <source>
        <dbReference type="EMBL" id="EXU78703.1"/>
    </source>
</evidence>
<reference evidence="1 2" key="1">
    <citation type="submission" date="2014-01" db="EMBL/GenBank/DDBJ databases">
        <title>Interspecies Systems Biology Uncovers Metabolites Affecting C. elegans Gene Expression and Life History Traits.</title>
        <authorList>
            <person name="Watson E."/>
            <person name="Macneil L.T."/>
            <person name="Ritter A.D."/>
            <person name="Yilmaz L.S."/>
            <person name="Rosebrock A.P."/>
            <person name="Caudy A.A."/>
            <person name="Walhout A.J."/>
        </authorList>
    </citation>
    <scope>NUCLEOTIDE SEQUENCE [LARGE SCALE GENOMIC DNA]</scope>
    <source>
        <strain evidence="1 2">DA1877</strain>
    </source>
</reference>
<organism evidence="1 2">
    <name type="scientific">Comamonas aquatica DA1877</name>
    <dbReference type="NCBI Taxonomy" id="1457173"/>
    <lineage>
        <taxon>Bacteria</taxon>
        <taxon>Pseudomonadati</taxon>
        <taxon>Pseudomonadota</taxon>
        <taxon>Betaproteobacteria</taxon>
        <taxon>Burkholderiales</taxon>
        <taxon>Comamonadaceae</taxon>
        <taxon>Comamonas</taxon>
    </lineage>
</organism>
<evidence type="ECO:0000313" key="2">
    <source>
        <dbReference type="Proteomes" id="UP000020766"/>
    </source>
</evidence>
<dbReference type="PATRIC" id="fig|1457173.3.peg.3439"/>
<dbReference type="STRING" id="225991.MA05_13280"/>
<proteinExistence type="predicted"/>
<dbReference type="InterPro" id="IPR021333">
    <property type="entry name" value="DUF2946"/>
</dbReference>
<sequence length="136" mass="14321">MLQRIRQHKTFAAVVIAVFALLLLAAALSGARVRAASPADLVGADVCTTSQMLAVGHEDHAVPAPWDTVAADGSHGAHTPDCVLCIALAPPVLWTADVHRPPVPSFHLKWRSLPAQLALLEVAAPPPARGPPQRFV</sequence>
<gene>
    <name evidence="1" type="ORF">AX13_10195</name>
</gene>
<comment type="caution">
    <text evidence="1">The sequence shown here is derived from an EMBL/GenBank/DDBJ whole genome shotgun (WGS) entry which is preliminary data.</text>
</comment>
<evidence type="ECO:0008006" key="3">
    <source>
        <dbReference type="Google" id="ProtNLM"/>
    </source>
</evidence>
<keyword evidence="2" id="KW-1185">Reference proteome</keyword>
<dbReference type="RefSeq" id="WP_051519687.1">
    <property type="nucleotide sequence ID" value="NZ_JBOK01000029.1"/>
</dbReference>
<protein>
    <recommendedName>
        <fullName evidence="3">DUF2946 domain-containing protein</fullName>
    </recommendedName>
</protein>
<dbReference type="EMBL" id="JBOK01000029">
    <property type="protein sequence ID" value="EXU78703.1"/>
    <property type="molecule type" value="Genomic_DNA"/>
</dbReference>
<accession>A0A014NH36</accession>
<dbReference type="AlphaFoldDB" id="A0A014NH36"/>
<dbReference type="Pfam" id="PF11162">
    <property type="entry name" value="DUF2946"/>
    <property type="match status" value="1"/>
</dbReference>
<dbReference type="Proteomes" id="UP000020766">
    <property type="component" value="Unassembled WGS sequence"/>
</dbReference>